<keyword evidence="1" id="KW-0802">TPR repeat</keyword>
<evidence type="ECO:0008006" key="4">
    <source>
        <dbReference type="Google" id="ProtNLM"/>
    </source>
</evidence>
<dbReference type="PROSITE" id="PS50005">
    <property type="entry name" value="TPR"/>
    <property type="match status" value="1"/>
</dbReference>
<dbReference type="RefSeq" id="WP_268048649.1">
    <property type="nucleotide sequence ID" value="NZ_JAPQES010000001.1"/>
</dbReference>
<feature type="repeat" description="TPR" evidence="1">
    <location>
        <begin position="345"/>
        <end position="378"/>
    </location>
</feature>
<dbReference type="Proteomes" id="UP001079657">
    <property type="component" value="Unassembled WGS sequence"/>
</dbReference>
<sequence length="409" mass="47238">MNRKFGVISIVLTLGIFSTGCAKLSTPAEMIKPPKLAEEQIKDNSDLKAIARKFLPEGAKLLAPNEIVSKNSVYELDVDNDKEKEVVVFFKLQEKYEKGFFVLKNKNNQWTKIFEKKNEGNMISMIELINVHNSNEKSLIVGTLISGRAGSVYQVYTFKNGKVSELNLDMWNKFEILNTPDKNKEKGFVFGVGLKEASNIYGVNVIRFDGKDFYFDDESYPEYFKEAISYYKDLLKEENKVQLVWYYLIESQIKANLPQEALKSIEKVFEIKKSKEKLLEIENHRFYILKGEALNKLGRYKEAEKILSQISIHVSKLLDYEKRKALKNNIEKNNMNIMTLQKHLSDIYLQRGKALVGQNNKTKAKEDFDRALNILENLSKEGYFGQESNVNIIKSIIFNNVKSELNKIK</sequence>
<dbReference type="SUPFAM" id="SSF48452">
    <property type="entry name" value="TPR-like"/>
    <property type="match status" value="1"/>
</dbReference>
<evidence type="ECO:0000313" key="2">
    <source>
        <dbReference type="EMBL" id="MCY6370088.1"/>
    </source>
</evidence>
<dbReference type="Pfam" id="PF13181">
    <property type="entry name" value="TPR_8"/>
    <property type="match status" value="2"/>
</dbReference>
<reference evidence="2" key="1">
    <citation type="submission" date="2022-12" db="EMBL/GenBank/DDBJ databases">
        <authorList>
            <person name="Wang J."/>
        </authorList>
    </citation>
    <scope>NUCLEOTIDE SEQUENCE</scope>
    <source>
        <strain evidence="2">HY-42-06</strain>
    </source>
</reference>
<comment type="caution">
    <text evidence="2">The sequence shown here is derived from an EMBL/GenBank/DDBJ whole genome shotgun (WGS) entry which is preliminary data.</text>
</comment>
<dbReference type="InterPro" id="IPR019734">
    <property type="entry name" value="TPR_rpt"/>
</dbReference>
<dbReference type="InterPro" id="IPR011990">
    <property type="entry name" value="TPR-like_helical_dom_sf"/>
</dbReference>
<keyword evidence="3" id="KW-1185">Reference proteome</keyword>
<dbReference type="Gene3D" id="1.25.40.10">
    <property type="entry name" value="Tetratricopeptide repeat domain"/>
    <property type="match status" value="1"/>
</dbReference>
<accession>A0ABT4CM14</accession>
<evidence type="ECO:0000256" key="1">
    <source>
        <dbReference type="PROSITE-ProRule" id="PRU00339"/>
    </source>
</evidence>
<dbReference type="EMBL" id="JAPQES010000001">
    <property type="protein sequence ID" value="MCY6370088.1"/>
    <property type="molecule type" value="Genomic_DNA"/>
</dbReference>
<name>A0ABT4CM14_9CLOT</name>
<dbReference type="SMART" id="SM00028">
    <property type="entry name" value="TPR"/>
    <property type="match status" value="2"/>
</dbReference>
<proteinExistence type="predicted"/>
<gene>
    <name evidence="2" type="ORF">OXH55_05535</name>
</gene>
<dbReference type="PROSITE" id="PS51257">
    <property type="entry name" value="PROKAR_LIPOPROTEIN"/>
    <property type="match status" value="1"/>
</dbReference>
<protein>
    <recommendedName>
        <fullName evidence="4">Tetratricopeptide repeat protein</fullName>
    </recommendedName>
</protein>
<evidence type="ECO:0000313" key="3">
    <source>
        <dbReference type="Proteomes" id="UP001079657"/>
    </source>
</evidence>
<organism evidence="2 3">
    <name type="scientific">Clostridium ganghwense</name>
    <dbReference type="NCBI Taxonomy" id="312089"/>
    <lineage>
        <taxon>Bacteria</taxon>
        <taxon>Bacillati</taxon>
        <taxon>Bacillota</taxon>
        <taxon>Clostridia</taxon>
        <taxon>Eubacteriales</taxon>
        <taxon>Clostridiaceae</taxon>
        <taxon>Clostridium</taxon>
    </lineage>
</organism>